<reference evidence="1 2" key="1">
    <citation type="submission" date="2020-01" db="EMBL/GenBank/DDBJ databases">
        <title>Herbidospora sp. NEAU-GS84 nov., a novel actinomycete isolated from soil.</title>
        <authorList>
            <person name="Han L."/>
        </authorList>
    </citation>
    <scope>NUCLEOTIDE SEQUENCE [LARGE SCALE GENOMIC DNA]</scope>
    <source>
        <strain evidence="1 2">NEAU-GS84</strain>
    </source>
</reference>
<proteinExistence type="predicted"/>
<accession>A0A7C9J2I2</accession>
<dbReference type="EMBL" id="WXEW01000003">
    <property type="protein sequence ID" value="NAS21940.1"/>
    <property type="molecule type" value="Genomic_DNA"/>
</dbReference>
<dbReference type="Proteomes" id="UP000479526">
    <property type="component" value="Unassembled WGS sequence"/>
</dbReference>
<sequence>MKPQPNAICIGGPCHGLLLTITQEIGILDVEESRYRVTTRRLHHPSCREPFVVLAWAEETA</sequence>
<gene>
    <name evidence="1" type="ORF">GT755_09610</name>
</gene>
<keyword evidence="2" id="KW-1185">Reference proteome</keyword>
<evidence type="ECO:0000313" key="1">
    <source>
        <dbReference type="EMBL" id="NAS21940.1"/>
    </source>
</evidence>
<protein>
    <submittedName>
        <fullName evidence="1">Uncharacterized protein</fullName>
    </submittedName>
</protein>
<evidence type="ECO:0000313" key="2">
    <source>
        <dbReference type="Proteomes" id="UP000479526"/>
    </source>
</evidence>
<dbReference type="RefSeq" id="WP_030455117.1">
    <property type="nucleotide sequence ID" value="NZ_WXEW01000003.1"/>
</dbReference>
<comment type="caution">
    <text evidence="1">The sequence shown here is derived from an EMBL/GenBank/DDBJ whole genome shotgun (WGS) entry which is preliminary data.</text>
</comment>
<name>A0A7C9J2I2_9ACTN</name>
<organism evidence="1 2">
    <name type="scientific">Herbidospora solisilvae</name>
    <dbReference type="NCBI Taxonomy" id="2696284"/>
    <lineage>
        <taxon>Bacteria</taxon>
        <taxon>Bacillati</taxon>
        <taxon>Actinomycetota</taxon>
        <taxon>Actinomycetes</taxon>
        <taxon>Streptosporangiales</taxon>
        <taxon>Streptosporangiaceae</taxon>
        <taxon>Herbidospora</taxon>
    </lineage>
</organism>
<dbReference type="AlphaFoldDB" id="A0A7C9J2I2"/>